<dbReference type="SMART" id="SM00530">
    <property type="entry name" value="HTH_XRE"/>
    <property type="match status" value="1"/>
</dbReference>
<sequence>MDYTDLVETFWNNVSLLKEQRKMTWKDVAANTGHTGASLSALKNGHKMPSMGIARSIARSLGTTIEALCSDEDIPDGEDDRSLRRVLYEATASLDESNILNLIFFAEDMAANQTKEPAKEDARSILAFDSKMGMTTLGGMIESLTEKYLGPKRAETDGEDDRK</sequence>
<dbReference type="GO" id="GO:0003677">
    <property type="term" value="F:DNA binding"/>
    <property type="evidence" value="ECO:0007669"/>
    <property type="project" value="InterPro"/>
</dbReference>
<dbReference type="SUPFAM" id="SSF47413">
    <property type="entry name" value="lambda repressor-like DNA-binding domains"/>
    <property type="match status" value="1"/>
</dbReference>
<accession>A0A9D9NDN8</accession>
<dbReference type="CDD" id="cd00093">
    <property type="entry name" value="HTH_XRE"/>
    <property type="match status" value="1"/>
</dbReference>
<proteinExistence type="predicted"/>
<dbReference type="Pfam" id="PF01381">
    <property type="entry name" value="HTH_3"/>
    <property type="match status" value="1"/>
</dbReference>
<dbReference type="AlphaFoldDB" id="A0A9D9NDN8"/>
<reference evidence="2" key="1">
    <citation type="submission" date="2020-10" db="EMBL/GenBank/DDBJ databases">
        <authorList>
            <person name="Gilroy R."/>
        </authorList>
    </citation>
    <scope>NUCLEOTIDE SEQUENCE</scope>
    <source>
        <strain evidence="2">14700</strain>
    </source>
</reference>
<dbReference type="InterPro" id="IPR001387">
    <property type="entry name" value="Cro/C1-type_HTH"/>
</dbReference>
<dbReference type="PROSITE" id="PS50943">
    <property type="entry name" value="HTH_CROC1"/>
    <property type="match status" value="1"/>
</dbReference>
<dbReference type="InterPro" id="IPR010982">
    <property type="entry name" value="Lambda_DNA-bd_dom_sf"/>
</dbReference>
<protein>
    <submittedName>
        <fullName evidence="2">Helix-turn-helix transcriptional regulator</fullName>
    </submittedName>
</protein>
<name>A0A9D9NDN8_9SPIO</name>
<dbReference type="EMBL" id="JADIMF010000153">
    <property type="protein sequence ID" value="MBO8469982.1"/>
    <property type="molecule type" value="Genomic_DNA"/>
</dbReference>
<evidence type="ECO:0000313" key="3">
    <source>
        <dbReference type="Proteomes" id="UP000810292"/>
    </source>
</evidence>
<organism evidence="2 3">
    <name type="scientific">Candidatus Ornithospirochaeta stercoravium</name>
    <dbReference type="NCBI Taxonomy" id="2840897"/>
    <lineage>
        <taxon>Bacteria</taxon>
        <taxon>Pseudomonadati</taxon>
        <taxon>Spirochaetota</taxon>
        <taxon>Spirochaetia</taxon>
        <taxon>Spirochaetales</taxon>
        <taxon>Spirochaetaceae</taxon>
        <taxon>Spirochaetaceae incertae sedis</taxon>
        <taxon>Candidatus Ornithospirochaeta</taxon>
    </lineage>
</organism>
<dbReference type="Gene3D" id="1.10.260.40">
    <property type="entry name" value="lambda repressor-like DNA-binding domains"/>
    <property type="match status" value="1"/>
</dbReference>
<reference evidence="2" key="2">
    <citation type="journal article" date="2021" name="PeerJ">
        <title>Extensive microbial diversity within the chicken gut microbiome revealed by metagenomics and culture.</title>
        <authorList>
            <person name="Gilroy R."/>
            <person name="Ravi A."/>
            <person name="Getino M."/>
            <person name="Pursley I."/>
            <person name="Horton D.L."/>
            <person name="Alikhan N.F."/>
            <person name="Baker D."/>
            <person name="Gharbi K."/>
            <person name="Hall N."/>
            <person name="Watson M."/>
            <person name="Adriaenssens E.M."/>
            <person name="Foster-Nyarko E."/>
            <person name="Jarju S."/>
            <person name="Secka A."/>
            <person name="Antonio M."/>
            <person name="Oren A."/>
            <person name="Chaudhuri R.R."/>
            <person name="La Ragione R."/>
            <person name="Hildebrand F."/>
            <person name="Pallen M.J."/>
        </authorList>
    </citation>
    <scope>NUCLEOTIDE SEQUENCE</scope>
    <source>
        <strain evidence="2">14700</strain>
    </source>
</reference>
<dbReference type="Proteomes" id="UP000810292">
    <property type="component" value="Unassembled WGS sequence"/>
</dbReference>
<evidence type="ECO:0000259" key="1">
    <source>
        <dbReference type="PROSITE" id="PS50943"/>
    </source>
</evidence>
<evidence type="ECO:0000313" key="2">
    <source>
        <dbReference type="EMBL" id="MBO8469982.1"/>
    </source>
</evidence>
<gene>
    <name evidence="2" type="ORF">IAA72_09400</name>
</gene>
<feature type="domain" description="HTH cro/C1-type" evidence="1">
    <location>
        <begin position="14"/>
        <end position="68"/>
    </location>
</feature>
<comment type="caution">
    <text evidence="2">The sequence shown here is derived from an EMBL/GenBank/DDBJ whole genome shotgun (WGS) entry which is preliminary data.</text>
</comment>